<evidence type="ECO:0000313" key="3">
    <source>
        <dbReference type="Proteomes" id="UP001163687"/>
    </source>
</evidence>
<feature type="signal peptide" evidence="1">
    <location>
        <begin position="1"/>
        <end position="20"/>
    </location>
</feature>
<gene>
    <name evidence="2" type="ORF">caldi_32840</name>
</gene>
<evidence type="ECO:0000313" key="2">
    <source>
        <dbReference type="EMBL" id="BDG62194.1"/>
    </source>
</evidence>
<name>A0AA35GBC4_9FIRM</name>
<dbReference type="KEGG" id="cmic:caldi_32840"/>
<organism evidence="2 3">
    <name type="scientific">Caldinitratiruptor microaerophilus</name>
    <dbReference type="NCBI Taxonomy" id="671077"/>
    <lineage>
        <taxon>Bacteria</taxon>
        <taxon>Bacillati</taxon>
        <taxon>Bacillota</taxon>
        <taxon>Clostridia</taxon>
        <taxon>Eubacteriales</taxon>
        <taxon>Symbiobacteriaceae</taxon>
        <taxon>Caldinitratiruptor</taxon>
    </lineage>
</organism>
<evidence type="ECO:0000256" key="1">
    <source>
        <dbReference type="SAM" id="SignalP"/>
    </source>
</evidence>
<dbReference type="EMBL" id="AP025628">
    <property type="protein sequence ID" value="BDG62194.1"/>
    <property type="molecule type" value="Genomic_DNA"/>
</dbReference>
<dbReference type="AlphaFoldDB" id="A0AA35GBC4"/>
<protein>
    <submittedName>
        <fullName evidence="2">Uncharacterized protein</fullName>
    </submittedName>
</protein>
<keyword evidence="1" id="KW-0732">Signal</keyword>
<keyword evidence="3" id="KW-1185">Reference proteome</keyword>
<dbReference type="Proteomes" id="UP001163687">
    <property type="component" value="Chromosome"/>
</dbReference>
<accession>A0AA35GBC4</accession>
<proteinExistence type="predicted"/>
<reference evidence="2" key="1">
    <citation type="submission" date="2022-03" db="EMBL/GenBank/DDBJ databases">
        <title>Complete genome sequence of Caldinitratiruptor microaerophilus.</title>
        <authorList>
            <person name="Mukaiyama R."/>
            <person name="Nishiyama T."/>
            <person name="Ueda K."/>
        </authorList>
    </citation>
    <scope>NUCLEOTIDE SEQUENCE</scope>
    <source>
        <strain evidence="2">JCM 16183</strain>
    </source>
</reference>
<dbReference type="RefSeq" id="WP_264842788.1">
    <property type="nucleotide sequence ID" value="NZ_AP025628.1"/>
</dbReference>
<sequence>MRKPMARFVATSVFSLVAFAAPFAVASWAKVSRALEERHFTLSFPSANPKPVTVDLRQQGYLKRILQPGSIRMAVSVVNKGQEAPRIRLALEGCPLRQSWSVNHTGWREATRTVADPIPPGFKFSLNLFVSLPRAERDKPVICDGRLAVYDADTGRELGFVPVRIVNSSFAPAGTHEMEGAGQGAHGGHHH</sequence>
<feature type="chain" id="PRO_5041409033" evidence="1">
    <location>
        <begin position="21"/>
        <end position="191"/>
    </location>
</feature>